<protein>
    <submittedName>
        <fullName evidence="1">Uncharacterized protein</fullName>
    </submittedName>
</protein>
<dbReference type="EMBL" id="NBSK02000006">
    <property type="protein sequence ID" value="KAJ0202166.1"/>
    <property type="molecule type" value="Genomic_DNA"/>
</dbReference>
<gene>
    <name evidence="1" type="ORF">LSAT_V11C600324620</name>
</gene>
<evidence type="ECO:0000313" key="1">
    <source>
        <dbReference type="EMBL" id="KAJ0202166.1"/>
    </source>
</evidence>
<organism evidence="1 2">
    <name type="scientific">Lactuca sativa</name>
    <name type="common">Garden lettuce</name>
    <dbReference type="NCBI Taxonomy" id="4236"/>
    <lineage>
        <taxon>Eukaryota</taxon>
        <taxon>Viridiplantae</taxon>
        <taxon>Streptophyta</taxon>
        <taxon>Embryophyta</taxon>
        <taxon>Tracheophyta</taxon>
        <taxon>Spermatophyta</taxon>
        <taxon>Magnoliopsida</taxon>
        <taxon>eudicotyledons</taxon>
        <taxon>Gunneridae</taxon>
        <taxon>Pentapetalae</taxon>
        <taxon>asterids</taxon>
        <taxon>campanulids</taxon>
        <taxon>Asterales</taxon>
        <taxon>Asteraceae</taxon>
        <taxon>Cichorioideae</taxon>
        <taxon>Cichorieae</taxon>
        <taxon>Lactucinae</taxon>
        <taxon>Lactuca</taxon>
    </lineage>
</organism>
<dbReference type="AlphaFoldDB" id="A0A9R1VCE2"/>
<accession>A0A9R1VCE2</accession>
<reference evidence="1 2" key="1">
    <citation type="journal article" date="2017" name="Nat. Commun.">
        <title>Genome assembly with in vitro proximity ligation data and whole-genome triplication in lettuce.</title>
        <authorList>
            <person name="Reyes-Chin-Wo S."/>
            <person name="Wang Z."/>
            <person name="Yang X."/>
            <person name="Kozik A."/>
            <person name="Arikit S."/>
            <person name="Song C."/>
            <person name="Xia L."/>
            <person name="Froenicke L."/>
            <person name="Lavelle D.O."/>
            <person name="Truco M.J."/>
            <person name="Xia R."/>
            <person name="Zhu S."/>
            <person name="Xu C."/>
            <person name="Xu H."/>
            <person name="Xu X."/>
            <person name="Cox K."/>
            <person name="Korf I."/>
            <person name="Meyers B.C."/>
            <person name="Michelmore R.W."/>
        </authorList>
    </citation>
    <scope>NUCLEOTIDE SEQUENCE [LARGE SCALE GENOMIC DNA]</scope>
    <source>
        <strain evidence="2">cv. Salinas</strain>
        <tissue evidence="1">Seedlings</tissue>
    </source>
</reference>
<keyword evidence="2" id="KW-1185">Reference proteome</keyword>
<name>A0A9R1VCE2_LACSA</name>
<dbReference type="Proteomes" id="UP000235145">
    <property type="component" value="Unassembled WGS sequence"/>
</dbReference>
<sequence length="116" mass="13261">MSLIVGLPRHNKKDDFRQAARHSIHQTPSKLLSLILLLSVKLSTVTDKEALQGSGFALRSLNMVRHFIIKEESKHSVLTTRFHVVRLFLSSHLNMSMSLMRRKYACTMHSVCYLGL</sequence>
<evidence type="ECO:0000313" key="2">
    <source>
        <dbReference type="Proteomes" id="UP000235145"/>
    </source>
</evidence>
<proteinExistence type="predicted"/>
<comment type="caution">
    <text evidence="1">The sequence shown here is derived from an EMBL/GenBank/DDBJ whole genome shotgun (WGS) entry which is preliminary data.</text>
</comment>